<dbReference type="AlphaFoldDB" id="A0A177XVH4"/>
<evidence type="ECO:0000313" key="2">
    <source>
        <dbReference type="EMBL" id="OAJ92622.1"/>
    </source>
</evidence>
<keyword evidence="2" id="KW-0808">Transferase</keyword>
<dbReference type="GO" id="GO:0016747">
    <property type="term" value="F:acyltransferase activity, transferring groups other than amino-acyl groups"/>
    <property type="evidence" value="ECO:0007669"/>
    <property type="project" value="InterPro"/>
</dbReference>
<protein>
    <submittedName>
        <fullName evidence="2">GCN5 family acetyltransferase</fullName>
    </submittedName>
</protein>
<dbReference type="Pfam" id="PF13420">
    <property type="entry name" value="Acetyltransf_4"/>
    <property type="match status" value="1"/>
</dbReference>
<dbReference type="InterPro" id="IPR000182">
    <property type="entry name" value="GNAT_dom"/>
</dbReference>
<dbReference type="Proteomes" id="UP000078406">
    <property type="component" value="Unassembled WGS sequence"/>
</dbReference>
<dbReference type="EMBL" id="LLEI02000064">
    <property type="protein sequence ID" value="OAJ92622.1"/>
    <property type="molecule type" value="Genomic_DNA"/>
</dbReference>
<gene>
    <name evidence="2" type="ORF">APB76_18200</name>
</gene>
<dbReference type="RefSeq" id="WP_054962229.1">
    <property type="nucleotide sequence ID" value="NZ_LLEI02000064.1"/>
</dbReference>
<organism evidence="2 3">
    <name type="scientific">Vibrio bivalvicida</name>
    <dbReference type="NCBI Taxonomy" id="1276888"/>
    <lineage>
        <taxon>Bacteria</taxon>
        <taxon>Pseudomonadati</taxon>
        <taxon>Pseudomonadota</taxon>
        <taxon>Gammaproteobacteria</taxon>
        <taxon>Vibrionales</taxon>
        <taxon>Vibrionaceae</taxon>
        <taxon>Vibrio</taxon>
        <taxon>Vibrio oreintalis group</taxon>
    </lineage>
</organism>
<feature type="domain" description="N-acetyltransferase" evidence="1">
    <location>
        <begin position="1"/>
        <end position="137"/>
    </location>
</feature>
<dbReference type="Gene3D" id="3.40.630.30">
    <property type="match status" value="1"/>
</dbReference>
<name>A0A177XVH4_9VIBR</name>
<evidence type="ECO:0000313" key="3">
    <source>
        <dbReference type="Proteomes" id="UP000078406"/>
    </source>
</evidence>
<accession>A0A177XVH4</accession>
<evidence type="ECO:0000259" key="1">
    <source>
        <dbReference type="PROSITE" id="PS51186"/>
    </source>
</evidence>
<dbReference type="InterPro" id="IPR016181">
    <property type="entry name" value="Acyl_CoA_acyltransferase"/>
</dbReference>
<proteinExistence type="predicted"/>
<dbReference type="PROSITE" id="PS51186">
    <property type="entry name" value="GNAT"/>
    <property type="match status" value="1"/>
</dbReference>
<sequence length="151" mass="17859">MNEYLELDLLTLKSISEDAGRPIDELAYLSSLENAVSDGLLFECRNKHMLRGYFTLRELSPTRWFVPMFVVHPEHRNRAVFMSLFAQLARFLNSNNVEILVSNVLRNNRLSINFHQRLGFEVTRENDLGYEFKLMLTDSVRKRWSHLEKYC</sequence>
<dbReference type="SUPFAM" id="SSF55729">
    <property type="entry name" value="Acyl-CoA N-acyltransferases (Nat)"/>
    <property type="match status" value="1"/>
</dbReference>
<reference evidence="2 3" key="1">
    <citation type="journal article" date="2016" name="Syst. Appl. Microbiol.">
        <title>Vibrio bivalvicida sp. nov., a novel larval pathogen for bivalve molluscs reared in a hatchery.</title>
        <authorList>
            <person name="Dubert J."/>
            <person name="Romalde J.L."/>
            <person name="Prado S."/>
            <person name="Barja J.L."/>
        </authorList>
    </citation>
    <scope>NUCLEOTIDE SEQUENCE [LARGE SCALE GENOMIC DNA]</scope>
    <source>
        <strain evidence="2 3">605</strain>
    </source>
</reference>
<comment type="caution">
    <text evidence="2">The sequence shown here is derived from an EMBL/GenBank/DDBJ whole genome shotgun (WGS) entry which is preliminary data.</text>
</comment>